<evidence type="ECO:0000313" key="1">
    <source>
        <dbReference type="EMBL" id="KAK7060156.1"/>
    </source>
</evidence>
<comment type="caution">
    <text evidence="1">The sequence shown here is derived from an EMBL/GenBank/DDBJ whole genome shotgun (WGS) entry which is preliminary data.</text>
</comment>
<evidence type="ECO:0000313" key="2">
    <source>
        <dbReference type="Proteomes" id="UP001383192"/>
    </source>
</evidence>
<name>A0AAW0E9I9_9AGAR</name>
<sequence>MPLTEMNPSSTLNLTRPEGWRFPRLSWFHASATVVPIFLSDPSILPSVQKMEVSCTLDPTIIISNIVRGMKDTVGDRRISRVSFNRSGWNVDLIEEVARGGLKFETLIVHCIWFEHLAEDEMILNDVSIRIVSSATFSHTKLYQEKLMKVRNSLARLSAAGTLHSLFWSIETNGGNYPPPCLTTDEEVQWIIRFGEACPTLDTCQIPHGLHWCRYGDNIWVPEDEPSIKFVGTEWLIDQLHTRRYPALKELLETLDTKSEPLCQAFIQTVVKEYRDASAVVSDTEELARREQTEDLVIVATLTLFWSADWHGWIETPAYKRVIQRWKAMRDQRKKSVQGQVVQIQ</sequence>
<gene>
    <name evidence="1" type="ORF">VNI00_000920</name>
</gene>
<organism evidence="1 2">
    <name type="scientific">Paramarasmius palmivorus</name>
    <dbReference type="NCBI Taxonomy" id="297713"/>
    <lineage>
        <taxon>Eukaryota</taxon>
        <taxon>Fungi</taxon>
        <taxon>Dikarya</taxon>
        <taxon>Basidiomycota</taxon>
        <taxon>Agaricomycotina</taxon>
        <taxon>Agaricomycetes</taxon>
        <taxon>Agaricomycetidae</taxon>
        <taxon>Agaricales</taxon>
        <taxon>Marasmiineae</taxon>
        <taxon>Marasmiaceae</taxon>
        <taxon>Paramarasmius</taxon>
    </lineage>
</organism>
<dbReference type="EMBL" id="JAYKXP010000003">
    <property type="protein sequence ID" value="KAK7060156.1"/>
    <property type="molecule type" value="Genomic_DNA"/>
</dbReference>
<keyword evidence="2" id="KW-1185">Reference proteome</keyword>
<protein>
    <submittedName>
        <fullName evidence="1">Uncharacterized protein</fullName>
    </submittedName>
</protein>
<dbReference type="AlphaFoldDB" id="A0AAW0E9I9"/>
<reference evidence="1 2" key="1">
    <citation type="submission" date="2024-01" db="EMBL/GenBank/DDBJ databases">
        <title>A draft genome for a cacao thread blight-causing isolate of Paramarasmius palmivorus.</title>
        <authorList>
            <person name="Baruah I.K."/>
            <person name="Bukari Y."/>
            <person name="Amoako-Attah I."/>
            <person name="Meinhardt L.W."/>
            <person name="Bailey B.A."/>
            <person name="Cohen S.P."/>
        </authorList>
    </citation>
    <scope>NUCLEOTIDE SEQUENCE [LARGE SCALE GENOMIC DNA]</scope>
    <source>
        <strain evidence="1 2">GH-12</strain>
    </source>
</reference>
<dbReference type="Proteomes" id="UP001383192">
    <property type="component" value="Unassembled WGS sequence"/>
</dbReference>
<accession>A0AAW0E9I9</accession>
<proteinExistence type="predicted"/>